<keyword evidence="1" id="KW-0285">Flavoprotein</keyword>
<dbReference type="PROSITE" id="PS50902">
    <property type="entry name" value="FLAVODOXIN_LIKE"/>
    <property type="match status" value="1"/>
</dbReference>
<dbReference type="InterPro" id="IPR029039">
    <property type="entry name" value="Flavoprotein-like_sf"/>
</dbReference>
<name>A0ABX8WEV7_9HYPH</name>
<evidence type="ECO:0000313" key="5">
    <source>
        <dbReference type="Proteomes" id="UP000825799"/>
    </source>
</evidence>
<dbReference type="SUPFAM" id="SSF52218">
    <property type="entry name" value="Flavoproteins"/>
    <property type="match status" value="1"/>
</dbReference>
<evidence type="ECO:0000256" key="2">
    <source>
        <dbReference type="ARBA" id="ARBA00022643"/>
    </source>
</evidence>
<accession>A0ABX8WEV7</accession>
<protein>
    <submittedName>
        <fullName evidence="4">Flavodoxin domain-containing protein</fullName>
    </submittedName>
</protein>
<reference evidence="4 5" key="1">
    <citation type="submission" date="2021-08" db="EMBL/GenBank/DDBJ databases">
        <title>Devosia salina sp. nov., isolated from the South China Sea sediment.</title>
        <authorList>
            <person name="Zhou Z."/>
        </authorList>
    </citation>
    <scope>NUCLEOTIDE SEQUENCE [LARGE SCALE GENOMIC DNA]</scope>
    <source>
        <strain evidence="4 5">SCS-3</strain>
    </source>
</reference>
<evidence type="ECO:0000313" key="4">
    <source>
        <dbReference type="EMBL" id="QYO77414.1"/>
    </source>
</evidence>
<dbReference type="Gene3D" id="3.40.50.360">
    <property type="match status" value="1"/>
</dbReference>
<dbReference type="Pfam" id="PF12724">
    <property type="entry name" value="Flavodoxin_5"/>
    <property type="match status" value="1"/>
</dbReference>
<proteinExistence type="predicted"/>
<gene>
    <name evidence="4" type="ORF">K1X15_02205</name>
</gene>
<organism evidence="4 5">
    <name type="scientific">Devosia salina</name>
    <dbReference type="NCBI Taxonomy" id="2860336"/>
    <lineage>
        <taxon>Bacteria</taxon>
        <taxon>Pseudomonadati</taxon>
        <taxon>Pseudomonadota</taxon>
        <taxon>Alphaproteobacteria</taxon>
        <taxon>Hyphomicrobiales</taxon>
        <taxon>Devosiaceae</taxon>
        <taxon>Devosia</taxon>
    </lineage>
</organism>
<keyword evidence="5" id="KW-1185">Reference proteome</keyword>
<evidence type="ECO:0000256" key="1">
    <source>
        <dbReference type="ARBA" id="ARBA00022630"/>
    </source>
</evidence>
<dbReference type="InterPro" id="IPR008254">
    <property type="entry name" value="Flavodoxin/NO_synth"/>
</dbReference>
<dbReference type="Proteomes" id="UP000825799">
    <property type="component" value="Chromosome"/>
</dbReference>
<evidence type="ECO:0000259" key="3">
    <source>
        <dbReference type="PROSITE" id="PS50902"/>
    </source>
</evidence>
<dbReference type="RefSeq" id="WP_220305871.1">
    <property type="nucleotide sequence ID" value="NZ_CP080590.1"/>
</dbReference>
<keyword evidence="2" id="KW-0288">FMN</keyword>
<sequence length="161" mass="17436">MSILIVYDSIFGNTGQIAKAMAEELSRTHQTRLASVQEARDLDLSDVELLIVGSPTRGFRPTPAIQEFACRPDLSGRAAAFDTRLDLETIEPAPLRWVIGAGGYAAERLHRELSEHGCTMVGDTAGFVVLGQEGPLKDNEIERAASWARGLVDAPTMEGRA</sequence>
<dbReference type="InterPro" id="IPR026816">
    <property type="entry name" value="Flavodoxin_dom"/>
</dbReference>
<feature type="domain" description="Flavodoxin-like" evidence="3">
    <location>
        <begin position="3"/>
        <end position="152"/>
    </location>
</feature>
<dbReference type="EMBL" id="CP080590">
    <property type="protein sequence ID" value="QYO77414.1"/>
    <property type="molecule type" value="Genomic_DNA"/>
</dbReference>